<feature type="region of interest" description="Disordered" evidence="9">
    <location>
        <begin position="980"/>
        <end position="1000"/>
    </location>
</feature>
<proteinExistence type="predicted"/>
<dbReference type="CDD" id="cd09274">
    <property type="entry name" value="RNase_HI_RT_Ty3"/>
    <property type="match status" value="1"/>
</dbReference>
<dbReference type="EC" id="2.7.7.49" evidence="1"/>
<dbReference type="Gene3D" id="3.10.20.370">
    <property type="match status" value="1"/>
</dbReference>
<dbReference type="Gene3D" id="3.30.70.270">
    <property type="match status" value="2"/>
</dbReference>
<dbReference type="Pfam" id="PF17917">
    <property type="entry name" value="RT_RNaseH"/>
    <property type="match status" value="1"/>
</dbReference>
<dbReference type="PROSITE" id="PS50878">
    <property type="entry name" value="RT_POL"/>
    <property type="match status" value="1"/>
</dbReference>
<dbReference type="CDD" id="cd00303">
    <property type="entry name" value="retropepsin_like"/>
    <property type="match status" value="1"/>
</dbReference>
<accession>A0A6A4E357</accession>
<feature type="compositionally biased region" description="Basic and acidic residues" evidence="9">
    <location>
        <begin position="2242"/>
        <end position="2253"/>
    </location>
</feature>
<evidence type="ECO:0000256" key="8">
    <source>
        <dbReference type="PROSITE-ProRule" id="PRU00047"/>
    </source>
</evidence>
<feature type="compositionally biased region" description="Acidic residues" evidence="9">
    <location>
        <begin position="74"/>
        <end position="100"/>
    </location>
</feature>
<feature type="region of interest" description="Disordered" evidence="9">
    <location>
        <begin position="432"/>
        <end position="460"/>
    </location>
</feature>
<keyword evidence="8" id="KW-0479">Metal-binding</keyword>
<dbReference type="PANTHER" id="PTHR37984">
    <property type="entry name" value="PROTEIN CBG26694"/>
    <property type="match status" value="1"/>
</dbReference>
<protein>
    <recommendedName>
        <fullName evidence="1">RNA-directed DNA polymerase</fullName>
        <ecNumber evidence="1">2.7.7.49</ecNumber>
    </recommendedName>
</protein>
<evidence type="ECO:0000256" key="9">
    <source>
        <dbReference type="SAM" id="MobiDB-lite"/>
    </source>
</evidence>
<dbReference type="Pfam" id="PF00078">
    <property type="entry name" value="RVT_1"/>
    <property type="match status" value="1"/>
</dbReference>
<reference evidence="12 13" key="1">
    <citation type="submission" date="2018-08" db="EMBL/GenBank/DDBJ databases">
        <title>Genomic investigation of the strawberry pathogen Phytophthora fragariae indicates pathogenicity is determined by transcriptional variation in three key races.</title>
        <authorList>
            <person name="Adams T.M."/>
            <person name="Armitage A.D."/>
            <person name="Sobczyk M.K."/>
            <person name="Bates H.J."/>
            <person name="Dunwell J.M."/>
            <person name="Nellist C.F."/>
            <person name="Harrison R.J."/>
        </authorList>
    </citation>
    <scope>NUCLEOTIDE SEQUENCE [LARGE SCALE GENOMIC DNA]</scope>
    <source>
        <strain evidence="12 13">SCRP333</strain>
    </source>
</reference>
<dbReference type="InterPro" id="IPR036397">
    <property type="entry name" value="RNaseH_sf"/>
</dbReference>
<keyword evidence="2" id="KW-0808">Transferase</keyword>
<evidence type="ECO:0000256" key="1">
    <source>
        <dbReference type="ARBA" id="ARBA00012493"/>
    </source>
</evidence>
<feature type="region of interest" description="Disordered" evidence="9">
    <location>
        <begin position="2240"/>
        <end position="2266"/>
    </location>
</feature>
<dbReference type="InterPro" id="IPR000477">
    <property type="entry name" value="RT_dom"/>
</dbReference>
<feature type="region of interest" description="Disordered" evidence="9">
    <location>
        <begin position="1476"/>
        <end position="1495"/>
    </location>
</feature>
<keyword evidence="7" id="KW-0695">RNA-directed DNA polymerase</keyword>
<evidence type="ECO:0000256" key="4">
    <source>
        <dbReference type="ARBA" id="ARBA00022722"/>
    </source>
</evidence>
<dbReference type="SUPFAM" id="SSF57756">
    <property type="entry name" value="Retrovirus zinc finger-like domains"/>
    <property type="match status" value="1"/>
</dbReference>
<dbReference type="GO" id="GO:0003676">
    <property type="term" value="F:nucleic acid binding"/>
    <property type="evidence" value="ECO:0007669"/>
    <property type="project" value="InterPro"/>
</dbReference>
<evidence type="ECO:0000256" key="3">
    <source>
        <dbReference type="ARBA" id="ARBA00022695"/>
    </source>
</evidence>
<dbReference type="Gene3D" id="2.40.70.10">
    <property type="entry name" value="Acid Proteases"/>
    <property type="match status" value="1"/>
</dbReference>
<dbReference type="InterPro" id="IPR041373">
    <property type="entry name" value="RT_RNaseH"/>
</dbReference>
<dbReference type="Gene3D" id="3.30.420.10">
    <property type="entry name" value="Ribonuclease H-like superfamily/Ribonuclease H"/>
    <property type="match status" value="1"/>
</dbReference>
<feature type="compositionally biased region" description="Polar residues" evidence="9">
    <location>
        <begin position="499"/>
        <end position="510"/>
    </location>
</feature>
<feature type="region of interest" description="Disordered" evidence="9">
    <location>
        <begin position="230"/>
        <end position="253"/>
    </location>
</feature>
<dbReference type="Gene3D" id="4.10.60.10">
    <property type="entry name" value="Zinc finger, CCHC-type"/>
    <property type="match status" value="1"/>
</dbReference>
<feature type="domain" description="Reverse transcriptase" evidence="11">
    <location>
        <begin position="1570"/>
        <end position="1749"/>
    </location>
</feature>
<evidence type="ECO:0000256" key="7">
    <source>
        <dbReference type="ARBA" id="ARBA00022918"/>
    </source>
</evidence>
<feature type="compositionally biased region" description="Acidic residues" evidence="9">
    <location>
        <begin position="1483"/>
        <end position="1495"/>
    </location>
</feature>
<feature type="region of interest" description="Disordered" evidence="9">
    <location>
        <begin position="725"/>
        <end position="765"/>
    </location>
</feature>
<dbReference type="InterPro" id="IPR054465">
    <property type="entry name" value="Integrase_p58-like_C"/>
</dbReference>
<evidence type="ECO:0000313" key="13">
    <source>
        <dbReference type="Proteomes" id="UP000434957"/>
    </source>
</evidence>
<evidence type="ECO:0000256" key="6">
    <source>
        <dbReference type="ARBA" id="ARBA00022801"/>
    </source>
</evidence>
<dbReference type="GO" id="GO:0016787">
    <property type="term" value="F:hydrolase activity"/>
    <property type="evidence" value="ECO:0007669"/>
    <property type="project" value="UniProtKB-KW"/>
</dbReference>
<gene>
    <name evidence="12" type="ORF">PR003_g19961</name>
</gene>
<dbReference type="PROSITE" id="PS50158">
    <property type="entry name" value="ZF_CCHC"/>
    <property type="match status" value="1"/>
</dbReference>
<evidence type="ECO:0000256" key="5">
    <source>
        <dbReference type="ARBA" id="ARBA00022759"/>
    </source>
</evidence>
<keyword evidence="4" id="KW-0540">Nuclease</keyword>
<feature type="compositionally biased region" description="Basic and acidic residues" evidence="9">
    <location>
        <begin position="15"/>
        <end position="32"/>
    </location>
</feature>
<sequence>MSGVGEGEGSVEQRTVQEEVARLEAERLRRAGEIGGSASATSSAGDEIGTGTAAKVTSAAGRRSLRQEMMGDLWADEEGDEFKDAEEEREEDGAQAELEPEEKRTVPDADEHRDRDAEGLSGSTPAPGVYWSQGFGYDDPMPVEESPLRSFYGAYVKEEPREVPSRSPSGFIPLYTGTERRLPNPPMYGWSVGAQAGYHGGWGATVTTEPTVKQDVKREQTNMVIRTKTPVPGAVPANKKQPAPASHGGAYRTVASRAPTRSAYDLSSMVSNVMKVLPVFYSDTATTEKARDFWELFEAHTAHLPDQSRLLVFRQKIKGRPAERWWNNSTIKTFNTLKVRFHNQFLSRTTDELWERLQTTKRERGESVEEWGDRVSDLCDSLDYPNPQMRYQLFRRGLRNKRMLASLDSGPARDIPEACEWLLAKEMSRPIEEDDEFPEDKKITGASSGPADVATAETSSKLDKLTETMTTFVTQQQQWQQQMMRSQWQPPRSPRNRMPNVSATTSSPGPSGNAPLGNGRPRGIRMGADSRTQEGAPVCGRCGYVGHSRETCRRQMMICNQCGELGHIAVECEEGPSRDRNGGQVPAARNGGRGPMKCGFCKEDGHTLAGCPEVAALRGLAVSLREVNDSEGEDRDRDEVVRTVSTVDVCMNVSAELNGMAPTLDDVLYGENKNKIEKKKAEFIVVSTDDEGENLVVKVDDLKHEKVYEDWVASKTDADVRVVSGGLGASSDGVETSEAEKDESVEEETEPTEVNAGDVPCEGELGDEPSKAVAIEDVSLDEEVPTPFADAPPPYVAKVKDESMEEPPAPFTDAPPPYEWGDEEYDLSDCLFSTWTVGEALPTETVKEDGTVPPEVETVSGYDRLFSDEELDAMENGEPGQEASILSGTVVAPEPEEYNKELEDRLYPLDEVELHKRVAKNAEAQAEPSSEDLARLLGISLEVVERTRQASPDLHGSPEYWQNWFEEMLDKSEEAKRANRDFRSPVSVPSSGDKEFASEARVTVESVRTANVERPPDDPGGAVAVVKAVPVLSKVRGVDSKVARAVAWQAVFCFMQEARSYGNGQCVAREPPDGEEGTVEVPPQRDKVPAFDEERLLWHADRVKELMSVNACSGEHLRSWMRTYFDDNSRRIWLELWDRAGRSKTPSAKRRRRRRRGKVVAFDFSSLYKPYAEVMDEVEFFPERDEDASHYVEVVRNERPAQTPLPKTGLVDVVTVDLPNGFGVYDDEDTEDDDAYRAVEDGRRVVCAVGNFDALSSGYIDCLPSQMLADTGATLRLVDRRVLKRLGRASEPLKPYEGLVRSSSGHKLRIRGWICLAFRLGTVEVSLSVLVADRLHVDAILGVDALGAIGAVIDVADRTLTLKSSGEVLSLGFTMVQESYMTAMATSVRLPPLGQALVTTRVVGSIEDKSTVLVEGSLGLPPTLCVARSLGTVEDGQVIVEVCNASTDESLIRKGTVIASTSVIPESAFESATVEQKGTVPADDNEPGVEPDGMEADFSESKLALEQKELFQAELDGFRSMFVDSSKEPGRPDLLQFEIDTGNSSPIKQQPYRVSLAEGEVMEAEVQQYLDLNLIRPSNSPWASPVLMIRKPDGGIRFCIDYRRLNVVTVKDCYPMPLIDDILDVLGDAQLFSTMDIASGYWNVPIHPDSVSKTAFTCKYGLYEWLVMPFGLCNAVPAFERLMETVLVDLKWRICLVYLDDCVIFSKDFPSHLVRVRQVLTRFQQAGFKLKMKKCHWGRSPVAFLGHIVTPTGILPNPEKVKAVMNVKRPVDVHGIRSFLGLTSYFRRYIPGQLKRARLKPPILVYPDGKKRFKLYVDSSRYAVGACLMQEVDGRDRVVAYASKLLTGSQKNWIAKQDGISEIECWGVVWATRKFRCYLDKREFDLYTDHQALTCVFSPGNRTTNAKLARWAMELSNLQFRVHHKPGTSMGHVDGLSRLPMDTVAALSMRDLLNPEDTVEDVLPTSVEAQTNWDLYLSRVLFAYRTAYHEALGDSPFFSLYGRDPVLPLDVAFLNLGKKWKSNEVAAYRRELYRTLRDSRHLVERQLLKAQDRHERRLSDRVEVQYEVGAPVWVYQLFRKKRGESRTKKLAFAWHAPYRVVGKMNENAYRIDIPTHPDKTVTVNVNRLKKFRGRWTRPFMDEVPEGIEEDGEGIEDGPLEEADVPASSFTERVTIGRGDTALTGVTSPLLEIVAKRVVNRAVEYLVLTANYESHWVPRADVMPEYGDLVTSFEQAERKKRRLPELRRSSRLEEANDEVEDEDLLMT</sequence>
<dbReference type="GO" id="GO:0008270">
    <property type="term" value="F:zinc ion binding"/>
    <property type="evidence" value="ECO:0007669"/>
    <property type="project" value="UniProtKB-KW"/>
</dbReference>
<keyword evidence="6" id="KW-0378">Hydrolase</keyword>
<organism evidence="12 13">
    <name type="scientific">Phytophthora rubi</name>
    <dbReference type="NCBI Taxonomy" id="129364"/>
    <lineage>
        <taxon>Eukaryota</taxon>
        <taxon>Sar</taxon>
        <taxon>Stramenopiles</taxon>
        <taxon>Oomycota</taxon>
        <taxon>Peronosporomycetes</taxon>
        <taxon>Peronosporales</taxon>
        <taxon>Peronosporaceae</taxon>
        <taxon>Phytophthora</taxon>
    </lineage>
</organism>
<dbReference type="InterPro" id="IPR021109">
    <property type="entry name" value="Peptidase_aspartic_dom_sf"/>
</dbReference>
<dbReference type="SUPFAM" id="SSF50630">
    <property type="entry name" value="Acid proteases"/>
    <property type="match status" value="1"/>
</dbReference>
<dbReference type="InterPro" id="IPR001878">
    <property type="entry name" value="Znf_CCHC"/>
</dbReference>
<feature type="compositionally biased region" description="Low complexity" evidence="9">
    <location>
        <begin position="475"/>
        <end position="490"/>
    </location>
</feature>
<dbReference type="InterPro" id="IPR043502">
    <property type="entry name" value="DNA/RNA_pol_sf"/>
</dbReference>
<dbReference type="GO" id="GO:0003964">
    <property type="term" value="F:RNA-directed DNA polymerase activity"/>
    <property type="evidence" value="ECO:0007669"/>
    <property type="project" value="UniProtKB-KW"/>
</dbReference>
<dbReference type="Pfam" id="PF22938">
    <property type="entry name" value="Integrase_p58_C"/>
    <property type="match status" value="1"/>
</dbReference>
<feature type="region of interest" description="Disordered" evidence="9">
    <location>
        <begin position="473"/>
        <end position="532"/>
    </location>
</feature>
<dbReference type="InterPro" id="IPR036875">
    <property type="entry name" value="Znf_CCHC_sf"/>
</dbReference>
<keyword evidence="13" id="KW-1185">Reference proteome</keyword>
<dbReference type="SUPFAM" id="SSF56672">
    <property type="entry name" value="DNA/RNA polymerases"/>
    <property type="match status" value="1"/>
</dbReference>
<evidence type="ECO:0000256" key="2">
    <source>
        <dbReference type="ARBA" id="ARBA00022679"/>
    </source>
</evidence>
<dbReference type="InterPro" id="IPR050951">
    <property type="entry name" value="Retrovirus_Pol_polyprotein"/>
</dbReference>
<feature type="compositionally biased region" description="Acidic residues" evidence="9">
    <location>
        <begin position="735"/>
        <end position="751"/>
    </location>
</feature>
<dbReference type="InterPro" id="IPR043128">
    <property type="entry name" value="Rev_trsase/Diguanyl_cyclase"/>
</dbReference>
<dbReference type="FunFam" id="3.10.20.370:FF:000001">
    <property type="entry name" value="Retrovirus-related Pol polyprotein from transposon 17.6-like protein"/>
    <property type="match status" value="1"/>
</dbReference>
<feature type="compositionally biased region" description="Acidic residues" evidence="9">
    <location>
        <begin position="2254"/>
        <end position="2266"/>
    </location>
</feature>
<comment type="caution">
    <text evidence="12">The sequence shown here is derived from an EMBL/GenBank/DDBJ whole genome shotgun (WGS) entry which is preliminary data.</text>
</comment>
<dbReference type="SMART" id="SM00343">
    <property type="entry name" value="ZnF_C2HC"/>
    <property type="match status" value="3"/>
</dbReference>
<feature type="domain" description="CCHC-type" evidence="10">
    <location>
        <begin position="559"/>
        <end position="574"/>
    </location>
</feature>
<dbReference type="EMBL" id="QXFT01001729">
    <property type="protein sequence ID" value="KAE9311655.1"/>
    <property type="molecule type" value="Genomic_DNA"/>
</dbReference>
<feature type="region of interest" description="Disordered" evidence="9">
    <location>
        <begin position="1"/>
        <end position="133"/>
    </location>
</feature>
<keyword evidence="3" id="KW-0548">Nucleotidyltransferase</keyword>
<dbReference type="Proteomes" id="UP000434957">
    <property type="component" value="Unassembled WGS sequence"/>
</dbReference>
<keyword evidence="5" id="KW-0255">Endonuclease</keyword>
<feature type="compositionally biased region" description="Basic and acidic residues" evidence="9">
    <location>
        <begin position="101"/>
        <end position="118"/>
    </location>
</feature>
<keyword evidence="8" id="KW-0863">Zinc-finger</keyword>
<feature type="compositionally biased region" description="Low complexity" evidence="9">
    <location>
        <begin position="36"/>
        <end position="45"/>
    </location>
</feature>
<keyword evidence="8" id="KW-0862">Zinc</keyword>
<dbReference type="CDD" id="cd01647">
    <property type="entry name" value="RT_LTR"/>
    <property type="match status" value="1"/>
</dbReference>
<evidence type="ECO:0000259" key="10">
    <source>
        <dbReference type="PROSITE" id="PS50158"/>
    </source>
</evidence>
<evidence type="ECO:0000313" key="12">
    <source>
        <dbReference type="EMBL" id="KAE9311655.1"/>
    </source>
</evidence>
<evidence type="ECO:0000259" key="11">
    <source>
        <dbReference type="PROSITE" id="PS50878"/>
    </source>
</evidence>
<name>A0A6A4E357_9STRA</name>
<dbReference type="PANTHER" id="PTHR37984:SF5">
    <property type="entry name" value="PROTEIN NYNRIN-LIKE"/>
    <property type="match status" value="1"/>
</dbReference>
<dbReference type="GO" id="GO:0004519">
    <property type="term" value="F:endonuclease activity"/>
    <property type="evidence" value="ECO:0007669"/>
    <property type="project" value="UniProtKB-KW"/>
</dbReference>
<dbReference type="Gene3D" id="3.10.10.10">
    <property type="entry name" value="HIV Type 1 Reverse Transcriptase, subunit A, domain 1"/>
    <property type="match status" value="1"/>
</dbReference>